<proteinExistence type="predicted"/>
<name>A0A4Z1BIH0_9STAP</name>
<dbReference type="EMBL" id="SRPJ01000002">
    <property type="protein sequence ID" value="TGN27447.1"/>
    <property type="molecule type" value="Genomic_DNA"/>
</dbReference>
<comment type="caution">
    <text evidence="1">The sequence shown here is derived from an EMBL/GenBank/DDBJ whole genome shotgun (WGS) entry which is preliminary data.</text>
</comment>
<protein>
    <submittedName>
        <fullName evidence="1">Uncharacterized protein</fullName>
    </submittedName>
</protein>
<keyword evidence="2" id="KW-1185">Reference proteome</keyword>
<reference evidence="1 2" key="1">
    <citation type="submission" date="2019-04" db="EMBL/GenBank/DDBJ databases">
        <title>Genomic characterization of Staphylococcus petrasii strains.</title>
        <authorList>
            <person name="Vrbovska V."/>
            <person name="Kovarovic V."/>
            <person name="Maslanova I."/>
            <person name="Indrakova A."/>
            <person name="Petras P."/>
            <person name="Sedo O."/>
            <person name="Svec P."/>
            <person name="Fisarova L."/>
            <person name="Sedlacek I."/>
            <person name="Doskar J."/>
            <person name="Pantucek R."/>
        </authorList>
    </citation>
    <scope>NUCLEOTIDE SEQUENCE [LARGE SCALE GENOMIC DNA]</scope>
    <source>
        <strain evidence="1 2">CCM 8529</strain>
    </source>
</reference>
<sequence>MMLSTNQIALYRKLNNEYIEKAKVRFEQLKLSYLTNDEEEIKEIEISDEALNSYNINEFDSMWSPYDNNLKLEQKLVIDYPSVLFGEDGITCENNVIGLAVHIYSKTSSFQKTVEIASFKKQEERLEIDFDYNFEASTIRGVVNLDFFFYLKEVNETLPYMANNKGMTLSYEDLNPIELVVDGIGSSFPISEFEDKEGPLWKIEKNWISPDEDMLDASNISIAFNIKHPLFAEIKKETRRINSSYMNHIIVQAMAMIIQEVIIIEEYSIEEEEDLISGTILSAVSYWVKTFNIDLSDIFSIQNSLMKNIENLNMEEEN</sequence>
<dbReference type="Proteomes" id="UP000297459">
    <property type="component" value="Unassembled WGS sequence"/>
</dbReference>
<organism evidence="1 2">
    <name type="scientific">Staphylococcus pragensis</name>
    <dbReference type="NCBI Taxonomy" id="1611836"/>
    <lineage>
        <taxon>Bacteria</taxon>
        <taxon>Bacillati</taxon>
        <taxon>Bacillota</taxon>
        <taxon>Bacilli</taxon>
        <taxon>Bacillales</taxon>
        <taxon>Staphylococcaceae</taxon>
        <taxon>Staphylococcus</taxon>
    </lineage>
</organism>
<accession>A0A4Z1BIH0</accession>
<dbReference type="AlphaFoldDB" id="A0A4Z1BIH0"/>
<evidence type="ECO:0000313" key="1">
    <source>
        <dbReference type="EMBL" id="TGN27447.1"/>
    </source>
</evidence>
<evidence type="ECO:0000313" key="2">
    <source>
        <dbReference type="Proteomes" id="UP000297459"/>
    </source>
</evidence>
<gene>
    <name evidence="1" type="ORF">E2558_06270</name>
</gene>